<dbReference type="PROSITE" id="PS51419">
    <property type="entry name" value="RAB"/>
    <property type="match status" value="1"/>
</dbReference>
<dbReference type="SUPFAM" id="SSF52540">
    <property type="entry name" value="P-loop containing nucleoside triphosphate hydrolases"/>
    <property type="match status" value="1"/>
</dbReference>
<dbReference type="Pfam" id="PF00071">
    <property type="entry name" value="Ras"/>
    <property type="match status" value="1"/>
</dbReference>
<dbReference type="GO" id="GO:0005525">
    <property type="term" value="F:GTP binding"/>
    <property type="evidence" value="ECO:0007669"/>
    <property type="project" value="InterPro"/>
</dbReference>
<proteinExistence type="predicted"/>
<dbReference type="PRINTS" id="PR00449">
    <property type="entry name" value="RASTRNSFRMNG"/>
</dbReference>
<keyword evidence="1" id="KW-0547">Nucleotide-binding</keyword>
<dbReference type="InterPro" id="IPR027417">
    <property type="entry name" value="P-loop_NTPase"/>
</dbReference>
<sequence>MAAPARGGAGAEDSSDDEPEQLQYKVILLGDGAVGKTSIAARFTNDYFSKMYKQTIGLDFFIKRLVLPGDIHVALQIWDIGGQSIGGKMIKNYIYGAQAVLLCYDVTNYASFQNLEDWYRLVQQTHAADAMPYVALVGNKTDLNHMRAVKLDKHNLFSDENDMYSYFMSAKTGDSVASSFYRIAADLAGVVLTKPEIEVESKVVKAELVNHQRNDPAVEEPDSAKVGGKGRKRGGGGGKCAVM</sequence>
<dbReference type="SMART" id="SM00176">
    <property type="entry name" value="RAN"/>
    <property type="match status" value="1"/>
</dbReference>
<feature type="region of interest" description="Disordered" evidence="2">
    <location>
        <begin position="213"/>
        <end position="243"/>
    </location>
</feature>
<dbReference type="AlphaFoldDB" id="A0A7S1CBI3"/>
<reference evidence="3" key="1">
    <citation type="submission" date="2021-01" db="EMBL/GenBank/DDBJ databases">
        <authorList>
            <person name="Corre E."/>
            <person name="Pelletier E."/>
            <person name="Niang G."/>
            <person name="Scheremetjew M."/>
            <person name="Finn R."/>
            <person name="Kale V."/>
            <person name="Holt S."/>
            <person name="Cochrane G."/>
            <person name="Meng A."/>
            <person name="Brown T."/>
            <person name="Cohen L."/>
        </authorList>
    </citation>
    <scope>NUCLEOTIDE SEQUENCE</scope>
    <source>
        <strain evidence="3">Ms1</strain>
    </source>
</reference>
<dbReference type="PANTHER" id="PTHR47978">
    <property type="match status" value="1"/>
</dbReference>
<dbReference type="SMART" id="SM00173">
    <property type="entry name" value="RAS"/>
    <property type="match status" value="1"/>
</dbReference>
<dbReference type="PROSITE" id="PS51421">
    <property type="entry name" value="RAS"/>
    <property type="match status" value="1"/>
</dbReference>
<dbReference type="SMART" id="SM00175">
    <property type="entry name" value="RAB"/>
    <property type="match status" value="1"/>
</dbReference>
<evidence type="ECO:0000256" key="1">
    <source>
        <dbReference type="ARBA" id="ARBA00022741"/>
    </source>
</evidence>
<organism evidence="3">
    <name type="scientific">Bicosoecida sp. CB-2014</name>
    <dbReference type="NCBI Taxonomy" id="1486930"/>
    <lineage>
        <taxon>Eukaryota</taxon>
        <taxon>Sar</taxon>
        <taxon>Stramenopiles</taxon>
        <taxon>Bigyra</taxon>
        <taxon>Opalozoa</taxon>
        <taxon>Bicosoecida</taxon>
    </lineage>
</organism>
<evidence type="ECO:0008006" key="4">
    <source>
        <dbReference type="Google" id="ProtNLM"/>
    </source>
</evidence>
<name>A0A7S1CBI3_9STRA</name>
<accession>A0A7S1CBI3</accession>
<dbReference type="InterPro" id="IPR005225">
    <property type="entry name" value="Small_GTP-bd"/>
</dbReference>
<evidence type="ECO:0000313" key="3">
    <source>
        <dbReference type="EMBL" id="CAD8913527.1"/>
    </source>
</evidence>
<gene>
    <name evidence="3" type="ORF">BSP0115_LOCUS6779</name>
</gene>
<dbReference type="GO" id="GO:0003924">
    <property type="term" value="F:GTPase activity"/>
    <property type="evidence" value="ECO:0007669"/>
    <property type="project" value="InterPro"/>
</dbReference>
<dbReference type="SMART" id="SM00174">
    <property type="entry name" value="RHO"/>
    <property type="match status" value="1"/>
</dbReference>
<dbReference type="FunFam" id="3.40.50.300:FF:001508">
    <property type="entry name" value="Small GTP-binding protein Rab28, putative"/>
    <property type="match status" value="1"/>
</dbReference>
<dbReference type="NCBIfam" id="TIGR00231">
    <property type="entry name" value="small_GTP"/>
    <property type="match status" value="1"/>
</dbReference>
<evidence type="ECO:0000256" key="2">
    <source>
        <dbReference type="SAM" id="MobiDB-lite"/>
    </source>
</evidence>
<dbReference type="EMBL" id="HBFS01009859">
    <property type="protein sequence ID" value="CAD8913527.1"/>
    <property type="molecule type" value="Transcribed_RNA"/>
</dbReference>
<dbReference type="InterPro" id="IPR001806">
    <property type="entry name" value="Small_GTPase"/>
</dbReference>
<dbReference type="Gene3D" id="3.40.50.300">
    <property type="entry name" value="P-loop containing nucleotide triphosphate hydrolases"/>
    <property type="match status" value="1"/>
</dbReference>
<protein>
    <recommendedName>
        <fullName evidence="4">Ras-related protein Rab-28</fullName>
    </recommendedName>
</protein>